<dbReference type="GO" id="GO:0009424">
    <property type="term" value="C:bacterial-type flagellum hook"/>
    <property type="evidence" value="ECO:0007669"/>
    <property type="project" value="InterPro"/>
</dbReference>
<keyword evidence="6" id="KW-0966">Cell projection</keyword>
<dbReference type="InterPro" id="IPR046358">
    <property type="entry name" value="Flagellin_C"/>
</dbReference>
<evidence type="ECO:0000259" key="5">
    <source>
        <dbReference type="Pfam" id="PF00700"/>
    </source>
</evidence>
<evidence type="ECO:0000313" key="7">
    <source>
        <dbReference type="Proteomes" id="UP000293764"/>
    </source>
</evidence>
<evidence type="ECO:0000256" key="3">
    <source>
        <dbReference type="ARBA" id="ARBA00023143"/>
    </source>
</evidence>
<gene>
    <name evidence="6" type="primary">flgL</name>
    <name evidence="6" type="ORF">EUA98_15830</name>
</gene>
<comment type="similarity">
    <text evidence="2">Belongs to the bacterial flagellin family.</text>
</comment>
<evidence type="ECO:0000259" key="4">
    <source>
        <dbReference type="Pfam" id="PF00669"/>
    </source>
</evidence>
<dbReference type="RefSeq" id="WP_130103662.1">
    <property type="nucleotide sequence ID" value="NZ_SDWW01000044.1"/>
</dbReference>
<dbReference type="PANTHER" id="PTHR42792">
    <property type="entry name" value="FLAGELLIN"/>
    <property type="match status" value="1"/>
</dbReference>
<keyword evidence="6" id="KW-0282">Flagellum</keyword>
<evidence type="ECO:0000256" key="2">
    <source>
        <dbReference type="ARBA" id="ARBA00005709"/>
    </source>
</evidence>
<proteinExistence type="inferred from homology"/>
<evidence type="ECO:0000256" key="1">
    <source>
        <dbReference type="ARBA" id="ARBA00004365"/>
    </source>
</evidence>
<protein>
    <submittedName>
        <fullName evidence="6">Flagellar hook-associated protein 3</fullName>
    </submittedName>
</protein>
<dbReference type="Proteomes" id="UP000293764">
    <property type="component" value="Unassembled WGS sequence"/>
</dbReference>
<keyword evidence="3" id="KW-0975">Bacterial flagellum</keyword>
<dbReference type="AlphaFoldDB" id="A0A4Q5MWT2"/>
<dbReference type="EMBL" id="SDWW01000044">
    <property type="protein sequence ID" value="RYV50035.1"/>
    <property type="molecule type" value="Genomic_DNA"/>
</dbReference>
<dbReference type="NCBIfam" id="TIGR02550">
    <property type="entry name" value="flagell_flgL"/>
    <property type="match status" value="1"/>
</dbReference>
<dbReference type="Pfam" id="PF00700">
    <property type="entry name" value="Flagellin_C"/>
    <property type="match status" value="1"/>
</dbReference>
<evidence type="ECO:0000313" key="6">
    <source>
        <dbReference type="EMBL" id="RYV50035.1"/>
    </source>
</evidence>
<feature type="domain" description="Flagellin N-terminal" evidence="4">
    <location>
        <begin position="7"/>
        <end position="141"/>
    </location>
</feature>
<dbReference type="InterPro" id="IPR001029">
    <property type="entry name" value="Flagellin_N"/>
</dbReference>
<dbReference type="PANTHER" id="PTHR42792:SF1">
    <property type="entry name" value="FLAGELLAR HOOK-ASSOCIATED PROTEIN 3"/>
    <property type="match status" value="1"/>
</dbReference>
<feature type="domain" description="Flagellin C-terminal" evidence="5">
    <location>
        <begin position="224"/>
        <end position="304"/>
    </location>
</feature>
<keyword evidence="6" id="KW-0969">Cilium</keyword>
<dbReference type="Gene3D" id="1.20.1330.10">
    <property type="entry name" value="f41 fragment of flagellin, N-terminal domain"/>
    <property type="match status" value="1"/>
</dbReference>
<comment type="subcellular location">
    <subcellularLocation>
        <location evidence="1">Bacterial flagellum</location>
    </subcellularLocation>
</comment>
<dbReference type="OrthoDB" id="9758307at2"/>
<accession>A0A4Q5MWT2</accession>
<dbReference type="InterPro" id="IPR001492">
    <property type="entry name" value="Flagellin"/>
</dbReference>
<keyword evidence="7" id="KW-1185">Reference proteome</keyword>
<dbReference type="SUPFAM" id="SSF64518">
    <property type="entry name" value="Phase 1 flagellin"/>
    <property type="match status" value="1"/>
</dbReference>
<organism evidence="6 7">
    <name type="scientific">Pengzhenrongella frigida</name>
    <dbReference type="NCBI Taxonomy" id="1259133"/>
    <lineage>
        <taxon>Bacteria</taxon>
        <taxon>Bacillati</taxon>
        <taxon>Actinomycetota</taxon>
        <taxon>Actinomycetes</taxon>
        <taxon>Micrococcales</taxon>
        <taxon>Pengzhenrongella</taxon>
    </lineage>
</organism>
<sequence>MIGRVTQQTTQRSTLANLQKNLAVMADLQNKLSGNTKIARPSDDPAGTASAITLRAELRANTQASRNIDDGNGWLTTGDTALNASLDALRQARDLTVQGSNSGALNPQAREALAVQLEGLRQTLLSQANTTYQGRQIFAGTSNAAGAVTVVPADPAVVGSVATYTMNGTADTVNRRVDANTLIRVDVDGAKAFGAGAASVFATLDRIALTLRSGGEVTSELDTLDAHRDAMLTELGGVGARQSQVLGAETRALATKTELTTQLSSLEDVDLAASVVELQMQEVAYKAALGATARVLQPSLLDFLR</sequence>
<name>A0A4Q5MWT2_9MICO</name>
<dbReference type="InterPro" id="IPR013384">
    <property type="entry name" value="Flagell_FlgL"/>
</dbReference>
<comment type="caution">
    <text evidence="6">The sequence shown here is derived from an EMBL/GenBank/DDBJ whole genome shotgun (WGS) entry which is preliminary data.</text>
</comment>
<dbReference type="Pfam" id="PF00669">
    <property type="entry name" value="Flagellin_N"/>
    <property type="match status" value="1"/>
</dbReference>
<dbReference type="GO" id="GO:0071973">
    <property type="term" value="P:bacterial-type flagellum-dependent cell motility"/>
    <property type="evidence" value="ECO:0007669"/>
    <property type="project" value="InterPro"/>
</dbReference>
<reference evidence="6 7" key="1">
    <citation type="submission" date="2019-01" db="EMBL/GenBank/DDBJ databases">
        <title>Novel species of Cellulomonas.</title>
        <authorList>
            <person name="Liu Q."/>
            <person name="Xin Y.-H."/>
        </authorList>
    </citation>
    <scope>NUCLEOTIDE SEQUENCE [LARGE SCALE GENOMIC DNA]</scope>
    <source>
        <strain evidence="6 7">HLT2-17</strain>
    </source>
</reference>
<dbReference type="GO" id="GO:0005198">
    <property type="term" value="F:structural molecule activity"/>
    <property type="evidence" value="ECO:0007669"/>
    <property type="project" value="InterPro"/>
</dbReference>